<dbReference type="HAMAP" id="MF_01216">
    <property type="entry name" value="Azoreductase_type1"/>
    <property type="match status" value="1"/>
</dbReference>
<evidence type="ECO:0000256" key="5">
    <source>
        <dbReference type="ARBA" id="ARBA00048542"/>
    </source>
</evidence>
<dbReference type="InterPro" id="IPR050104">
    <property type="entry name" value="FMN-dep_NADH:Q_OxRdtase_AzoR1"/>
</dbReference>
<comment type="cofactor">
    <cofactor evidence="6">
        <name>FMN</name>
        <dbReference type="ChEBI" id="CHEBI:58210"/>
    </cofactor>
    <text evidence="6">Binds 1 FMN per subunit.</text>
</comment>
<name>A0A7X1ZBI5_9PROT</name>
<proteinExistence type="inferred from homology"/>
<dbReference type="InterPro" id="IPR023048">
    <property type="entry name" value="NADH:quinone_OxRdtase_FMN_depd"/>
</dbReference>
<sequence length="209" mass="22021">MTRATPLSVLRIDASARTTGSVTRDLTDHVMQALGETGPLDITVRDLAATPPPLLDEAWIHANFTDPAERSAEARAALAVSDTLVAELKAADVIVIGLPVYNFAPPAVLKAWVDMVARARETFRYTAEGPEGLLTGKRAILAMASGGTETGSAIDFASPYLRHILGFMGITDVSVVAADRHMTAQDDRIAAARATVGDALASLRLDDAA</sequence>
<evidence type="ECO:0000256" key="2">
    <source>
        <dbReference type="ARBA" id="ARBA00022643"/>
    </source>
</evidence>
<dbReference type="GO" id="GO:0016652">
    <property type="term" value="F:oxidoreductase activity, acting on NAD(P)H as acceptor"/>
    <property type="evidence" value="ECO:0007669"/>
    <property type="project" value="UniProtKB-UniRule"/>
</dbReference>
<dbReference type="OrthoDB" id="9787136at2"/>
<keyword evidence="1 6" id="KW-0285">Flavoprotein</keyword>
<dbReference type="InterPro" id="IPR029039">
    <property type="entry name" value="Flavoprotein-like_sf"/>
</dbReference>
<accession>A0A7X1ZBI5</accession>
<keyword evidence="4 6" id="KW-0520">NAD</keyword>
<comment type="similarity">
    <text evidence="6">Belongs to the azoreductase type 1 family.</text>
</comment>
<comment type="caution">
    <text evidence="8">The sequence shown here is derived from an EMBL/GenBank/DDBJ whole genome shotgun (WGS) entry which is preliminary data.</text>
</comment>
<keyword evidence="2 6" id="KW-0288">FMN</keyword>
<dbReference type="PANTHER" id="PTHR43741:SF2">
    <property type="entry name" value="FMN-DEPENDENT NADH:QUINONE OXIDOREDUCTASE"/>
    <property type="match status" value="1"/>
</dbReference>
<comment type="function">
    <text evidence="6">Quinone reductase that provides resistance to thiol-specific stress caused by electrophilic quinones.</text>
</comment>
<gene>
    <name evidence="6" type="primary">azoR</name>
    <name evidence="8" type="ORF">GHC57_03040</name>
</gene>
<comment type="subunit">
    <text evidence="6">Homodimer.</text>
</comment>
<evidence type="ECO:0000256" key="6">
    <source>
        <dbReference type="HAMAP-Rule" id="MF_01216"/>
    </source>
</evidence>
<comment type="catalytic activity">
    <reaction evidence="6">
        <text>2 a quinone + NADH + H(+) = 2 a 1,4-benzosemiquinone + NAD(+)</text>
        <dbReference type="Rhea" id="RHEA:65952"/>
        <dbReference type="ChEBI" id="CHEBI:15378"/>
        <dbReference type="ChEBI" id="CHEBI:57540"/>
        <dbReference type="ChEBI" id="CHEBI:57945"/>
        <dbReference type="ChEBI" id="CHEBI:132124"/>
        <dbReference type="ChEBI" id="CHEBI:134225"/>
    </reaction>
</comment>
<feature type="domain" description="Flavodoxin-like fold" evidence="7">
    <location>
        <begin position="9"/>
        <end position="196"/>
    </location>
</feature>
<dbReference type="Gene3D" id="3.40.50.360">
    <property type="match status" value="1"/>
</dbReference>
<dbReference type="AlphaFoldDB" id="A0A7X1ZBI5"/>
<feature type="binding site" evidence="6">
    <location>
        <position position="15"/>
    </location>
    <ligand>
        <name>FMN</name>
        <dbReference type="ChEBI" id="CHEBI:58210"/>
    </ligand>
</feature>
<dbReference type="EC" id="1.7.1.17" evidence="6"/>
<evidence type="ECO:0000256" key="1">
    <source>
        <dbReference type="ARBA" id="ARBA00022630"/>
    </source>
</evidence>
<dbReference type="InterPro" id="IPR003680">
    <property type="entry name" value="Flavodoxin_fold"/>
</dbReference>
<evidence type="ECO:0000256" key="4">
    <source>
        <dbReference type="ARBA" id="ARBA00023027"/>
    </source>
</evidence>
<evidence type="ECO:0000313" key="9">
    <source>
        <dbReference type="Proteomes" id="UP000434582"/>
    </source>
</evidence>
<reference evidence="8 9" key="1">
    <citation type="submission" date="2019-10" db="EMBL/GenBank/DDBJ databases">
        <title>Draft whole-genome sequence of the purple nonsulfur photosynthetic bacterium Roseospira navarrensis DSM 15114.</title>
        <authorList>
            <person name="Kyndt J.A."/>
            <person name="Meyer T.E."/>
        </authorList>
    </citation>
    <scope>NUCLEOTIDE SEQUENCE [LARGE SCALE GENOMIC DNA]</scope>
    <source>
        <strain evidence="8 9">DSM 15114</strain>
    </source>
</reference>
<dbReference type="Pfam" id="PF02525">
    <property type="entry name" value="Flavodoxin_2"/>
    <property type="match status" value="1"/>
</dbReference>
<keyword evidence="9" id="KW-1185">Reference proteome</keyword>
<dbReference type="PANTHER" id="PTHR43741">
    <property type="entry name" value="FMN-DEPENDENT NADH-AZOREDUCTASE 1"/>
    <property type="match status" value="1"/>
</dbReference>
<dbReference type="SUPFAM" id="SSF52218">
    <property type="entry name" value="Flavoproteins"/>
    <property type="match status" value="1"/>
</dbReference>
<evidence type="ECO:0000313" key="8">
    <source>
        <dbReference type="EMBL" id="MQX35488.1"/>
    </source>
</evidence>
<protein>
    <recommendedName>
        <fullName evidence="6">FMN dependent NADH:quinone oxidoreductase</fullName>
        <ecNumber evidence="6">1.6.5.-</ecNumber>
    </recommendedName>
    <alternativeName>
        <fullName evidence="6">Azo-dye reductase</fullName>
    </alternativeName>
    <alternativeName>
        <fullName evidence="6">FMN-dependent NADH-azo compound oxidoreductase</fullName>
    </alternativeName>
    <alternativeName>
        <fullName evidence="6">FMN-dependent NADH-azoreductase</fullName>
        <ecNumber evidence="6">1.7.1.17</ecNumber>
    </alternativeName>
</protein>
<evidence type="ECO:0000256" key="3">
    <source>
        <dbReference type="ARBA" id="ARBA00023002"/>
    </source>
</evidence>
<dbReference type="EMBL" id="WIVE01000004">
    <property type="protein sequence ID" value="MQX35488.1"/>
    <property type="molecule type" value="Genomic_DNA"/>
</dbReference>
<comment type="function">
    <text evidence="6">Also exhibits azoreductase activity. Catalyzes the reductive cleavage of the azo bond in aromatic azo compounds to the corresponding amines.</text>
</comment>
<dbReference type="EC" id="1.6.5.-" evidence="6"/>
<keyword evidence="3 6" id="KW-0560">Oxidoreductase</keyword>
<dbReference type="GO" id="GO:0009055">
    <property type="term" value="F:electron transfer activity"/>
    <property type="evidence" value="ECO:0007669"/>
    <property type="project" value="UniProtKB-UniRule"/>
</dbReference>
<dbReference type="GO" id="GO:0016655">
    <property type="term" value="F:oxidoreductase activity, acting on NAD(P)H, quinone or similar compound as acceptor"/>
    <property type="evidence" value="ECO:0007669"/>
    <property type="project" value="InterPro"/>
</dbReference>
<evidence type="ECO:0000259" key="7">
    <source>
        <dbReference type="Pfam" id="PF02525"/>
    </source>
</evidence>
<dbReference type="Proteomes" id="UP000434582">
    <property type="component" value="Unassembled WGS sequence"/>
</dbReference>
<dbReference type="RefSeq" id="WP_153341020.1">
    <property type="nucleotide sequence ID" value="NZ_WIVE01000004.1"/>
</dbReference>
<comment type="catalytic activity">
    <reaction evidence="5">
        <text>N,N-dimethyl-1,4-phenylenediamine + anthranilate + 2 NAD(+) = 2-(4-dimethylaminophenyl)diazenylbenzoate + 2 NADH + 2 H(+)</text>
        <dbReference type="Rhea" id="RHEA:55872"/>
        <dbReference type="ChEBI" id="CHEBI:15378"/>
        <dbReference type="ChEBI" id="CHEBI:15783"/>
        <dbReference type="ChEBI" id="CHEBI:16567"/>
        <dbReference type="ChEBI" id="CHEBI:57540"/>
        <dbReference type="ChEBI" id="CHEBI:57945"/>
        <dbReference type="ChEBI" id="CHEBI:71579"/>
        <dbReference type="EC" id="1.7.1.17"/>
    </reaction>
    <physiologicalReaction direction="right-to-left" evidence="5">
        <dbReference type="Rhea" id="RHEA:55874"/>
    </physiologicalReaction>
</comment>
<organism evidence="8 9">
    <name type="scientific">Roseospira navarrensis</name>
    <dbReference type="NCBI Taxonomy" id="140058"/>
    <lineage>
        <taxon>Bacteria</taxon>
        <taxon>Pseudomonadati</taxon>
        <taxon>Pseudomonadota</taxon>
        <taxon>Alphaproteobacteria</taxon>
        <taxon>Rhodospirillales</taxon>
        <taxon>Rhodospirillaceae</taxon>
        <taxon>Roseospira</taxon>
    </lineage>
</organism>
<comment type="caution">
    <text evidence="6">Lacks conserved residue(s) required for the propagation of feature annotation.</text>
</comment>
<dbReference type="GO" id="GO:0010181">
    <property type="term" value="F:FMN binding"/>
    <property type="evidence" value="ECO:0007669"/>
    <property type="project" value="UniProtKB-UniRule"/>
</dbReference>